<organism evidence="2 3">
    <name type="scientific">Sinorhizobium alkalisoli</name>
    <dbReference type="NCBI Taxonomy" id="1752398"/>
    <lineage>
        <taxon>Bacteria</taxon>
        <taxon>Pseudomonadati</taxon>
        <taxon>Pseudomonadota</taxon>
        <taxon>Alphaproteobacteria</taxon>
        <taxon>Hyphomicrobiales</taxon>
        <taxon>Rhizobiaceae</taxon>
        <taxon>Sinorhizobium/Ensifer group</taxon>
        <taxon>Sinorhizobium</taxon>
    </lineage>
</organism>
<feature type="transmembrane region" description="Helical" evidence="1">
    <location>
        <begin position="16"/>
        <end position="37"/>
    </location>
</feature>
<name>A0A1E3VEX1_9HYPH</name>
<feature type="transmembrane region" description="Helical" evidence="1">
    <location>
        <begin position="64"/>
        <end position="90"/>
    </location>
</feature>
<evidence type="ECO:0000313" key="3">
    <source>
        <dbReference type="Proteomes" id="UP000094342"/>
    </source>
</evidence>
<keyword evidence="1" id="KW-0812">Transmembrane</keyword>
<gene>
    <name evidence="2" type="ORF">A8M32_06850</name>
</gene>
<dbReference type="Pfam" id="PF10011">
    <property type="entry name" value="DUF2254"/>
    <property type="match status" value="1"/>
</dbReference>
<proteinExistence type="predicted"/>
<dbReference type="Proteomes" id="UP000094342">
    <property type="component" value="Unassembled WGS sequence"/>
</dbReference>
<dbReference type="GO" id="GO:0016740">
    <property type="term" value="F:transferase activity"/>
    <property type="evidence" value="ECO:0007669"/>
    <property type="project" value="UniProtKB-KW"/>
</dbReference>
<evidence type="ECO:0000256" key="1">
    <source>
        <dbReference type="SAM" id="Phobius"/>
    </source>
</evidence>
<keyword evidence="1" id="KW-1133">Transmembrane helix</keyword>
<dbReference type="AlphaFoldDB" id="A0A1E3VEX1"/>
<dbReference type="EMBL" id="LYBW01000049">
    <property type="protein sequence ID" value="ODR92143.1"/>
    <property type="molecule type" value="Genomic_DNA"/>
</dbReference>
<comment type="caution">
    <text evidence="2">The sequence shown here is derived from an EMBL/GenBank/DDBJ whole genome shotgun (WGS) entry which is preliminary data.</text>
</comment>
<sequence>MKARLNQALAAIDESFWILPAILTAGGVLFALMLVRLDQAGAVPDWMVESAWLYNGGAEGARTLLGAVASTTIGIAGTVFTITIAALSLAAQQMGPRLLHNFTRDRGNQTVLGAFLGTFSYALMVLRTVRTEAEGAFVPHLALTVGIGLAFVCVAMLVYFVGHMAGRINVDTVIDLVSKDVRRAIDGLSADGPQSRPPPPVFWRDAVPVVDQRRGYLQQLDTASLAKWAADRHTVIRLLVGPGDRVFPGAPIALVKPPVDGVEQAIRNATALGWDRSGADDIEFAIRQLVEVAIRALSPGVNDPHTAISVIDRLGAALCDLAPLRLPSGVVLHEGKPGLVMPAVEYDGLVDVMFHMIRQSGSGSTAVLIRILDVLTAAVSCERQPKRVATLERHADLVMGDACRTIGNPYDLGDVQKRYRGFAAMKRSGPAAYLEAMASEQKTENALAPHLYDRLAANPGET</sequence>
<reference evidence="3" key="1">
    <citation type="submission" date="2016-05" db="EMBL/GenBank/DDBJ databases">
        <authorList>
            <person name="Li Y."/>
        </authorList>
    </citation>
    <scope>NUCLEOTIDE SEQUENCE [LARGE SCALE GENOMIC DNA]</scope>
    <source>
        <strain evidence="3">YIC4027</strain>
    </source>
</reference>
<dbReference type="RefSeq" id="WP_069457661.1">
    <property type="nucleotide sequence ID" value="NZ_LYBW01000049.1"/>
</dbReference>
<evidence type="ECO:0000313" key="2">
    <source>
        <dbReference type="EMBL" id="ODR92143.1"/>
    </source>
</evidence>
<keyword evidence="2" id="KW-0808">Transferase</keyword>
<feature type="transmembrane region" description="Helical" evidence="1">
    <location>
        <begin position="111"/>
        <end position="129"/>
    </location>
</feature>
<dbReference type="STRING" id="1752398.A8M32_06850"/>
<keyword evidence="1" id="KW-0472">Membrane</keyword>
<dbReference type="InterPro" id="IPR018723">
    <property type="entry name" value="DUF2254_membrane"/>
</dbReference>
<feature type="transmembrane region" description="Helical" evidence="1">
    <location>
        <begin position="141"/>
        <end position="161"/>
    </location>
</feature>
<dbReference type="OrthoDB" id="2955631at2"/>
<protein>
    <submittedName>
        <fullName evidence="2">Formate C-acetyltransferase glycine radical</fullName>
    </submittedName>
</protein>
<keyword evidence="3" id="KW-1185">Reference proteome</keyword>
<accession>A0A1E3VEX1</accession>